<comment type="similarity">
    <text evidence="2 7">Belongs to the XK family.</text>
</comment>
<dbReference type="EMBL" id="GGLE01004397">
    <property type="protein sequence ID" value="MBY08523.1"/>
    <property type="molecule type" value="Transcribed_RNA"/>
</dbReference>
<protein>
    <recommendedName>
        <fullName evidence="7">XK-related protein</fullName>
    </recommendedName>
</protein>
<dbReference type="GO" id="GO:1902742">
    <property type="term" value="P:apoptotic process involved in development"/>
    <property type="evidence" value="ECO:0007669"/>
    <property type="project" value="TreeGrafter"/>
</dbReference>
<proteinExistence type="inferred from homology"/>
<feature type="transmembrane region" description="Helical" evidence="7">
    <location>
        <begin position="29"/>
        <end position="52"/>
    </location>
</feature>
<dbReference type="GO" id="GO:0005886">
    <property type="term" value="C:plasma membrane"/>
    <property type="evidence" value="ECO:0007669"/>
    <property type="project" value="UniProtKB-SubCell"/>
</dbReference>
<feature type="transmembrane region" description="Helical" evidence="7">
    <location>
        <begin position="309"/>
        <end position="329"/>
    </location>
</feature>
<feature type="transmembrane region" description="Helical" evidence="7">
    <location>
        <begin position="216"/>
        <end position="235"/>
    </location>
</feature>
<feature type="transmembrane region" description="Helical" evidence="7">
    <location>
        <begin position="58"/>
        <end position="77"/>
    </location>
</feature>
<dbReference type="PANTHER" id="PTHR16024">
    <property type="entry name" value="XK-RELATED PROTEIN"/>
    <property type="match status" value="1"/>
</dbReference>
<feature type="region of interest" description="Disordered" evidence="8">
    <location>
        <begin position="381"/>
        <end position="408"/>
    </location>
</feature>
<reference evidence="9" key="1">
    <citation type="submission" date="2018-03" db="EMBL/GenBank/DDBJ databases">
        <title>The relapsing fever spirochete Borrelia turicatae persists in the highly oxidative environment of its soft-bodied tick vector.</title>
        <authorList>
            <person name="Bourret T.J."/>
            <person name="Boyle W.K."/>
            <person name="Valenzuela J.G."/>
            <person name="Oliveira F."/>
            <person name="Lopez J.E."/>
        </authorList>
    </citation>
    <scope>NUCLEOTIDE SEQUENCE</scope>
    <source>
        <strain evidence="9">Kansas strain/isolate</strain>
        <tissue evidence="9">Salivary glands</tissue>
    </source>
</reference>
<dbReference type="PANTHER" id="PTHR16024:SF6">
    <property type="entry name" value="XK-RELATED PROTEIN"/>
    <property type="match status" value="1"/>
</dbReference>
<name>A0A2R5LG72_9ACAR</name>
<feature type="transmembrane region" description="Helical" evidence="7">
    <location>
        <begin position="335"/>
        <end position="361"/>
    </location>
</feature>
<evidence type="ECO:0000256" key="4">
    <source>
        <dbReference type="ARBA" id="ARBA00022692"/>
    </source>
</evidence>
<feature type="transmembrane region" description="Helical" evidence="7">
    <location>
        <begin position="247"/>
        <end position="267"/>
    </location>
</feature>
<evidence type="ECO:0000256" key="5">
    <source>
        <dbReference type="ARBA" id="ARBA00022989"/>
    </source>
</evidence>
<dbReference type="AlphaFoldDB" id="A0A2R5LG72"/>
<organism evidence="9">
    <name type="scientific">Ornithodoros turicata</name>
    <dbReference type="NCBI Taxonomy" id="34597"/>
    <lineage>
        <taxon>Eukaryota</taxon>
        <taxon>Metazoa</taxon>
        <taxon>Ecdysozoa</taxon>
        <taxon>Arthropoda</taxon>
        <taxon>Chelicerata</taxon>
        <taxon>Arachnida</taxon>
        <taxon>Acari</taxon>
        <taxon>Parasitiformes</taxon>
        <taxon>Ixodida</taxon>
        <taxon>Ixodoidea</taxon>
        <taxon>Argasidae</taxon>
        <taxon>Ornithodorinae</taxon>
        <taxon>Ornithodoros</taxon>
    </lineage>
</organism>
<evidence type="ECO:0000256" key="3">
    <source>
        <dbReference type="ARBA" id="ARBA00022475"/>
    </source>
</evidence>
<keyword evidence="3" id="KW-1003">Cell membrane</keyword>
<evidence type="ECO:0000256" key="6">
    <source>
        <dbReference type="ARBA" id="ARBA00023136"/>
    </source>
</evidence>
<dbReference type="Pfam" id="PF09815">
    <property type="entry name" value="XK-related"/>
    <property type="match status" value="1"/>
</dbReference>
<feature type="transmembrane region" description="Helical" evidence="7">
    <location>
        <begin position="98"/>
        <end position="116"/>
    </location>
</feature>
<keyword evidence="6 7" id="KW-0472">Membrane</keyword>
<evidence type="ECO:0000256" key="2">
    <source>
        <dbReference type="ARBA" id="ARBA00008789"/>
    </source>
</evidence>
<evidence type="ECO:0000256" key="8">
    <source>
        <dbReference type="SAM" id="MobiDB-lite"/>
    </source>
</evidence>
<dbReference type="GO" id="GO:0043652">
    <property type="term" value="P:engulfment of apoptotic cell"/>
    <property type="evidence" value="ECO:0007669"/>
    <property type="project" value="TreeGrafter"/>
</dbReference>
<evidence type="ECO:0000313" key="9">
    <source>
        <dbReference type="EMBL" id="MBY08523.1"/>
    </source>
</evidence>
<dbReference type="GO" id="GO:0070782">
    <property type="term" value="P:phosphatidylserine exposure on apoptotic cell surface"/>
    <property type="evidence" value="ECO:0007669"/>
    <property type="project" value="TreeGrafter"/>
</dbReference>
<keyword evidence="5 7" id="KW-1133">Transmembrane helix</keyword>
<evidence type="ECO:0000256" key="1">
    <source>
        <dbReference type="ARBA" id="ARBA00004651"/>
    </source>
</evidence>
<accession>A0A2R5LG72</accession>
<sequence length="408" mass="47628">MDGFRKTKDTDVVDSCSPTLDFTWFDKIVLVWSAVMVFVDICLDAVLVYKHFVAGNTAYFVCTLIFILLPSWIITWISLRWYIVQSRYGLYNEYRMKLWVTVMCHVFQLSVAYRSFSSLFYGLRSQDTKRPPEQRRVYYRLMLWEDNDASILRLIEAFLEAVPQVLLQAYIVNTRQQSPSTELVQKMSIVFGTLSAAWAIVSYVRTVRFTRENSPNISWLATTFCFLWRVLVLMPRFTALTLFAVRFTWILFPVCTCHWLLMFTWLLSTQHVGQFQQRKDRYLFKAALAGIYIFCMVDMSPGSRRCRYAIFYCVTFLENALLLGLWFLFTQVKPWYTTLALVGSFCSFCVGIVFMMVYYVWMHPSMSVVYPVASSALEAPKTHSNSGNGQLVEEKDETPVQGYKETRV</sequence>
<dbReference type="InterPro" id="IPR050895">
    <property type="entry name" value="XK-related_scramblase"/>
</dbReference>
<comment type="subcellular location">
    <subcellularLocation>
        <location evidence="1">Cell membrane</location>
        <topology evidence="1">Multi-pass membrane protein</topology>
    </subcellularLocation>
    <subcellularLocation>
        <location evidence="7">Membrane</location>
        <topology evidence="7">Multi-pass membrane protein</topology>
    </subcellularLocation>
</comment>
<evidence type="ECO:0000256" key="7">
    <source>
        <dbReference type="RuleBase" id="RU910716"/>
    </source>
</evidence>
<dbReference type="InterPro" id="IPR018629">
    <property type="entry name" value="XK-rel"/>
</dbReference>
<keyword evidence="4 7" id="KW-0812">Transmembrane</keyword>